<proteinExistence type="predicted"/>
<keyword evidence="2" id="KW-1185">Reference proteome</keyword>
<dbReference type="OrthoDB" id="2364732at2759"/>
<protein>
    <submittedName>
        <fullName evidence="1">Uncharacterized protein</fullName>
    </submittedName>
</protein>
<organism evidence="1 2">
    <name type="scientific">Gymnopus androsaceus JB14</name>
    <dbReference type="NCBI Taxonomy" id="1447944"/>
    <lineage>
        <taxon>Eukaryota</taxon>
        <taxon>Fungi</taxon>
        <taxon>Dikarya</taxon>
        <taxon>Basidiomycota</taxon>
        <taxon>Agaricomycotina</taxon>
        <taxon>Agaricomycetes</taxon>
        <taxon>Agaricomycetidae</taxon>
        <taxon>Agaricales</taxon>
        <taxon>Marasmiineae</taxon>
        <taxon>Omphalotaceae</taxon>
        <taxon>Gymnopus</taxon>
    </lineage>
</organism>
<evidence type="ECO:0000313" key="2">
    <source>
        <dbReference type="Proteomes" id="UP000799118"/>
    </source>
</evidence>
<dbReference type="Proteomes" id="UP000799118">
    <property type="component" value="Unassembled WGS sequence"/>
</dbReference>
<evidence type="ECO:0000313" key="1">
    <source>
        <dbReference type="EMBL" id="KAE9391970.1"/>
    </source>
</evidence>
<dbReference type="AlphaFoldDB" id="A0A6A4H2R6"/>
<sequence length="1027" mass="116141">MHIFSMVTDNAPQQPKQSTVLLHRKIIITKLANFTSLGEFGRPRGLWRALPRCLWDWYPALHKDAVFAYCSDRNRLEAFVDSVRGETDANSLLPSAADDGLYSFEGKPRGYFALFNGLMWMTNHWIGDDGQFPVFTFHGLWDLSDSYYLGWIEDKDTSPENLELSLPLDASFPSNSIFCYQQLPYLELFCSDFLHCRQLENSGGFRSPISFGGGRAGRLNGDRCPTCFGVHREACPASAHQPVAIEGARKYLQFSSEVLDRRKLAEAVIGSLQDNHFLLIQSPPCSGKTTFLRRVGLAILEKNPHCSLQFATAHKSRTLQTNIFCGLEKPITTSADFLAHISNPDFRKPFYLIIDEAQNTYTESNWWEQLYSSPPYDDVFVIAAGSYGSHSDSLSHSPPRDIPTILPSIQHAGPNFLYAIALHTAQLERRYHQIRFTHSTAGTVMTRTTSCMGLHPGVIRSLVDFLHEQQQLQKQKEVKDLLDAFRRSSLHKALNPYPQDLSRCVPRKPLHGFTSLWVLMFSSVLLNGCIIVPKIARGVPDIVVVNRHGSVHEPDCPLIQSVTQSDHLLIGNNVYNFPHNIFTFAELDHVRKYVKETQIATTPRDRFFAVDAGEMIADPALPFKPYSSRQMTASNSPLDSFQQAAHDARQMGWLLETSMAEYDLSENEIMLVMPSRWHLDYLKSLLEPEPLTPLAQTATLDDFILAVLKEFNGSVLTEPLAEGPSIRERVYEIEFHRCAEKLAGARFLTPQAYKPRGEGFEAGYADFVVRSREWVIELLRDSKNLDDHLKRVGEWGKYTAQWPNYESRVVNFCIHHSDKQVDDDPKHIYVGIKVLGLGAMRHISMQDDHLQVARCSVGALNLLKHWILNPKLLGKPILVEIQGGDHDTSGKKTGIFVETIQSLDKISVKFGSLRCVLPHRKRPNPSHENGLMVVVRGQEKLIGKFTPVWKFICIEVDRSEPGREHIAATKDFSSPRLYIHPGDLELSQDSAEERKAVKEKLQPIRDSYQHDGVQVMSRETINQLSGG</sequence>
<gene>
    <name evidence="1" type="ORF">BT96DRAFT_945026</name>
</gene>
<reference evidence="1" key="1">
    <citation type="journal article" date="2019" name="Environ. Microbiol.">
        <title>Fungal ecological strategies reflected in gene transcription - a case study of two litter decomposers.</title>
        <authorList>
            <person name="Barbi F."/>
            <person name="Kohler A."/>
            <person name="Barry K."/>
            <person name="Baskaran P."/>
            <person name="Daum C."/>
            <person name="Fauchery L."/>
            <person name="Ihrmark K."/>
            <person name="Kuo A."/>
            <person name="LaButti K."/>
            <person name="Lipzen A."/>
            <person name="Morin E."/>
            <person name="Grigoriev I.V."/>
            <person name="Henrissat B."/>
            <person name="Lindahl B."/>
            <person name="Martin F."/>
        </authorList>
    </citation>
    <scope>NUCLEOTIDE SEQUENCE</scope>
    <source>
        <strain evidence="1">JB14</strain>
    </source>
</reference>
<name>A0A6A4H2R6_9AGAR</name>
<dbReference type="SUPFAM" id="SSF52540">
    <property type="entry name" value="P-loop containing nucleoside triphosphate hydrolases"/>
    <property type="match status" value="1"/>
</dbReference>
<accession>A0A6A4H2R6</accession>
<dbReference type="InterPro" id="IPR027417">
    <property type="entry name" value="P-loop_NTPase"/>
</dbReference>
<dbReference type="EMBL" id="ML769608">
    <property type="protein sequence ID" value="KAE9391970.1"/>
    <property type="molecule type" value="Genomic_DNA"/>
</dbReference>